<feature type="region of interest" description="Disordered" evidence="1">
    <location>
        <begin position="116"/>
        <end position="151"/>
    </location>
</feature>
<dbReference type="EMBL" id="VEPZ02000587">
    <property type="protein sequence ID" value="KAE8721878.1"/>
    <property type="molecule type" value="Genomic_DNA"/>
</dbReference>
<dbReference type="SUPFAM" id="SSF47923">
    <property type="entry name" value="Ypt/Rab-GAP domain of gyp1p"/>
    <property type="match status" value="1"/>
</dbReference>
<evidence type="ECO:0000313" key="4">
    <source>
        <dbReference type="Proteomes" id="UP000436088"/>
    </source>
</evidence>
<dbReference type="PANTHER" id="PTHR47219">
    <property type="entry name" value="RAB GTPASE-ACTIVATING PROTEIN 1-LIKE"/>
    <property type="match status" value="1"/>
</dbReference>
<dbReference type="AlphaFoldDB" id="A0A6A3C2P7"/>
<dbReference type="GO" id="GO:0031267">
    <property type="term" value="F:small GTPase binding"/>
    <property type="evidence" value="ECO:0007669"/>
    <property type="project" value="TreeGrafter"/>
</dbReference>
<feature type="domain" description="Rab-GAP TBC" evidence="2">
    <location>
        <begin position="152"/>
        <end position="250"/>
    </location>
</feature>
<organism evidence="3 4">
    <name type="scientific">Hibiscus syriacus</name>
    <name type="common">Rose of Sharon</name>
    <dbReference type="NCBI Taxonomy" id="106335"/>
    <lineage>
        <taxon>Eukaryota</taxon>
        <taxon>Viridiplantae</taxon>
        <taxon>Streptophyta</taxon>
        <taxon>Embryophyta</taxon>
        <taxon>Tracheophyta</taxon>
        <taxon>Spermatophyta</taxon>
        <taxon>Magnoliopsida</taxon>
        <taxon>eudicotyledons</taxon>
        <taxon>Gunneridae</taxon>
        <taxon>Pentapetalae</taxon>
        <taxon>rosids</taxon>
        <taxon>malvids</taxon>
        <taxon>Malvales</taxon>
        <taxon>Malvaceae</taxon>
        <taxon>Malvoideae</taxon>
        <taxon>Hibiscus</taxon>
    </lineage>
</organism>
<dbReference type="Gene3D" id="1.10.8.270">
    <property type="entry name" value="putative rabgap domain of human tbc1 domain family member 14 like domains"/>
    <property type="match status" value="1"/>
</dbReference>
<keyword evidence="4" id="KW-1185">Reference proteome</keyword>
<dbReference type="Pfam" id="PF00566">
    <property type="entry name" value="RabGAP-TBC"/>
    <property type="match status" value="1"/>
</dbReference>
<name>A0A6A3C2P7_HIBSY</name>
<dbReference type="InterPro" id="IPR000195">
    <property type="entry name" value="Rab-GAP-TBC_dom"/>
</dbReference>
<feature type="compositionally biased region" description="Basic and acidic residues" evidence="1">
    <location>
        <begin position="123"/>
        <end position="143"/>
    </location>
</feature>
<dbReference type="GO" id="GO:0005096">
    <property type="term" value="F:GTPase activator activity"/>
    <property type="evidence" value="ECO:0007669"/>
    <property type="project" value="TreeGrafter"/>
</dbReference>
<accession>A0A6A3C2P7</accession>
<evidence type="ECO:0000313" key="3">
    <source>
        <dbReference type="EMBL" id="KAE8721878.1"/>
    </source>
</evidence>
<protein>
    <recommendedName>
        <fullName evidence="2">Rab-GAP TBC domain-containing protein</fullName>
    </recommendedName>
</protein>
<dbReference type="PANTHER" id="PTHR47219:SF20">
    <property type="entry name" value="TBC1 DOMAIN FAMILY MEMBER 2B"/>
    <property type="match status" value="1"/>
</dbReference>
<dbReference type="PROSITE" id="PS50086">
    <property type="entry name" value="TBC_RABGAP"/>
    <property type="match status" value="1"/>
</dbReference>
<dbReference type="InterPro" id="IPR050302">
    <property type="entry name" value="Rab_GAP_TBC_domain"/>
</dbReference>
<evidence type="ECO:0000259" key="2">
    <source>
        <dbReference type="PROSITE" id="PS50086"/>
    </source>
</evidence>
<comment type="caution">
    <text evidence="3">The sequence shown here is derived from an EMBL/GenBank/DDBJ whole genome shotgun (WGS) entry which is preliminary data.</text>
</comment>
<evidence type="ECO:0000256" key="1">
    <source>
        <dbReference type="SAM" id="MobiDB-lite"/>
    </source>
</evidence>
<sequence>MPGRGRGKLEKWRIFLELHAKHTEPCPSEEEDDVASEEECKEMLQSEAIEVKEEVDSSGISKDTSETEAIEIKKRVLQRGARKEMFQKAKFCFNGECKRKEVQLTEETKTHKEYEWNQMPSSIKKEGRPSEGESQDKFKERGAAEPCSWRSAKGAKRGGEVWQAFVGVKARRVERYYDDLLAKENQDADQNSNSSGVFAKWRNQIEKDIPRTFPGHPALNDHGRDSLRRLLLAYARHNPSVGYCQCFTLK</sequence>
<proteinExistence type="predicted"/>
<dbReference type="Proteomes" id="UP000436088">
    <property type="component" value="Unassembled WGS sequence"/>
</dbReference>
<dbReference type="InterPro" id="IPR035969">
    <property type="entry name" value="Rab-GAP_TBC_sf"/>
</dbReference>
<gene>
    <name evidence="3" type="ORF">F3Y22_tig00014862pilonHSYRG00024</name>
</gene>
<reference evidence="3" key="1">
    <citation type="submission" date="2019-09" db="EMBL/GenBank/DDBJ databases">
        <title>Draft genome information of white flower Hibiscus syriacus.</title>
        <authorList>
            <person name="Kim Y.-M."/>
        </authorList>
    </citation>
    <scope>NUCLEOTIDE SEQUENCE [LARGE SCALE GENOMIC DNA]</scope>
    <source>
        <strain evidence="3">YM2019G1</strain>
    </source>
</reference>